<evidence type="ECO:0000259" key="1">
    <source>
        <dbReference type="PROSITE" id="PS51186"/>
    </source>
</evidence>
<protein>
    <submittedName>
        <fullName evidence="2">GNAT family N-acetyltransferase</fullName>
        <ecNumber evidence="2">2.3.1.-</ecNumber>
    </submittedName>
</protein>
<evidence type="ECO:0000313" key="2">
    <source>
        <dbReference type="EMBL" id="HIW86530.1"/>
    </source>
</evidence>
<comment type="caution">
    <text evidence="2">The sequence shown here is derived from an EMBL/GenBank/DDBJ whole genome shotgun (WGS) entry which is preliminary data.</text>
</comment>
<dbReference type="EC" id="2.3.1.-" evidence="2"/>
<dbReference type="AlphaFoldDB" id="A0A9D1RFP6"/>
<accession>A0A9D1RFP6</accession>
<proteinExistence type="predicted"/>
<dbReference type="PANTHER" id="PTHR39173">
    <property type="entry name" value="ACETYLTRANSFERASE"/>
    <property type="match status" value="1"/>
</dbReference>
<dbReference type="InterPro" id="IPR000182">
    <property type="entry name" value="GNAT_dom"/>
</dbReference>
<dbReference type="PANTHER" id="PTHR39173:SF1">
    <property type="entry name" value="ACETYLTRANSFERASE"/>
    <property type="match status" value="1"/>
</dbReference>
<dbReference type="Gene3D" id="3.40.630.30">
    <property type="match status" value="1"/>
</dbReference>
<reference evidence="2" key="1">
    <citation type="journal article" date="2021" name="PeerJ">
        <title>Extensive microbial diversity within the chicken gut microbiome revealed by metagenomics and culture.</title>
        <authorList>
            <person name="Gilroy R."/>
            <person name="Ravi A."/>
            <person name="Getino M."/>
            <person name="Pursley I."/>
            <person name="Horton D.L."/>
            <person name="Alikhan N.F."/>
            <person name="Baker D."/>
            <person name="Gharbi K."/>
            <person name="Hall N."/>
            <person name="Watson M."/>
            <person name="Adriaenssens E.M."/>
            <person name="Foster-Nyarko E."/>
            <person name="Jarju S."/>
            <person name="Secka A."/>
            <person name="Antonio M."/>
            <person name="Oren A."/>
            <person name="Chaudhuri R.R."/>
            <person name="La Ragione R."/>
            <person name="Hildebrand F."/>
            <person name="Pallen M.J."/>
        </authorList>
    </citation>
    <scope>NUCLEOTIDE SEQUENCE</scope>
    <source>
        <strain evidence="2">421</strain>
    </source>
</reference>
<dbReference type="InterPro" id="IPR016181">
    <property type="entry name" value="Acyl_CoA_acyltransferase"/>
</dbReference>
<dbReference type="CDD" id="cd04301">
    <property type="entry name" value="NAT_SF"/>
    <property type="match status" value="1"/>
</dbReference>
<dbReference type="Pfam" id="PF00583">
    <property type="entry name" value="Acetyltransf_1"/>
    <property type="match status" value="1"/>
</dbReference>
<keyword evidence="2" id="KW-0808">Transferase</keyword>
<dbReference type="PROSITE" id="PS51186">
    <property type="entry name" value="GNAT"/>
    <property type="match status" value="1"/>
</dbReference>
<gene>
    <name evidence="2" type="ORF">IAA48_08560</name>
</gene>
<dbReference type="EMBL" id="DXGE01000034">
    <property type="protein sequence ID" value="HIW86530.1"/>
    <property type="molecule type" value="Genomic_DNA"/>
</dbReference>
<dbReference type="GO" id="GO:0016747">
    <property type="term" value="F:acyltransferase activity, transferring groups other than amino-acyl groups"/>
    <property type="evidence" value="ECO:0007669"/>
    <property type="project" value="InterPro"/>
</dbReference>
<dbReference type="Proteomes" id="UP000824205">
    <property type="component" value="Unassembled WGS sequence"/>
</dbReference>
<dbReference type="SUPFAM" id="SSF55729">
    <property type="entry name" value="Acyl-CoA N-acyltransferases (Nat)"/>
    <property type="match status" value="1"/>
</dbReference>
<reference evidence="2" key="2">
    <citation type="submission" date="2021-04" db="EMBL/GenBank/DDBJ databases">
        <authorList>
            <person name="Gilroy R."/>
        </authorList>
    </citation>
    <scope>NUCLEOTIDE SEQUENCE</scope>
    <source>
        <strain evidence="2">421</strain>
    </source>
</reference>
<organism evidence="2 3">
    <name type="scientific">Candidatus Eubacterium faecipullorum</name>
    <dbReference type="NCBI Taxonomy" id="2838571"/>
    <lineage>
        <taxon>Bacteria</taxon>
        <taxon>Bacillati</taxon>
        <taxon>Bacillota</taxon>
        <taxon>Clostridia</taxon>
        <taxon>Eubacteriales</taxon>
        <taxon>Eubacteriaceae</taxon>
        <taxon>Eubacterium</taxon>
    </lineage>
</organism>
<name>A0A9D1RFP6_9FIRM</name>
<evidence type="ECO:0000313" key="3">
    <source>
        <dbReference type="Proteomes" id="UP000824205"/>
    </source>
</evidence>
<keyword evidence="2" id="KW-0012">Acyltransferase</keyword>
<feature type="domain" description="N-acetyltransferase" evidence="1">
    <location>
        <begin position="4"/>
        <end position="171"/>
    </location>
</feature>
<sequence>MMRIELKQVSIDMGKQEYEMLQGILEMENGFTNPAYNLSYKEYKNWLQEIDNHSRGVNLPKGWIPYTTYILYIDDIPVGYGRIRHSSSEFLETVIGAGNLGYGISKHCRGKGYGNILFKELLKKCKEHGYNEIKLFPLKTNEATVKIMIKNGGKIIGDFRKNKHIILVSIQ</sequence>